<dbReference type="AlphaFoldDB" id="A0A6V7LSD1"/>
<organism evidence="2">
    <name type="scientific">Bracon brevicornis</name>
    <dbReference type="NCBI Taxonomy" id="1563983"/>
    <lineage>
        <taxon>Eukaryota</taxon>
        <taxon>Metazoa</taxon>
        <taxon>Ecdysozoa</taxon>
        <taxon>Arthropoda</taxon>
        <taxon>Hexapoda</taxon>
        <taxon>Insecta</taxon>
        <taxon>Pterygota</taxon>
        <taxon>Neoptera</taxon>
        <taxon>Endopterygota</taxon>
        <taxon>Hymenoptera</taxon>
        <taxon>Apocrita</taxon>
        <taxon>Ichneumonoidea</taxon>
        <taxon>Braconidae</taxon>
        <taxon>Braconinae</taxon>
        <taxon>Bracon</taxon>
    </lineage>
</organism>
<reference evidence="2" key="1">
    <citation type="submission" date="2020-07" db="EMBL/GenBank/DDBJ databases">
        <authorList>
            <person name="Ferguson B K."/>
        </authorList>
    </citation>
    <scope>NUCLEOTIDE SEQUENCE</scope>
    <source>
        <strain evidence="2">L06</strain>
    </source>
</reference>
<accession>A0A6V7LSD1</accession>
<proteinExistence type="predicted"/>
<dbReference type="EMBL" id="CADCXW020000344">
    <property type="protein sequence ID" value="CAD1579182.1"/>
    <property type="molecule type" value="Genomic_DNA"/>
</dbReference>
<feature type="compositionally biased region" description="Basic and acidic residues" evidence="1">
    <location>
        <begin position="1"/>
        <end position="11"/>
    </location>
</feature>
<feature type="region of interest" description="Disordered" evidence="1">
    <location>
        <begin position="1"/>
        <end position="40"/>
    </location>
</feature>
<sequence>MEGEQEHRPEQEPAAGPQEERPEQEPRAGPQEENSQGNYLLRPKWDPLTNTVDKYYCFHGKYVFIYGSYFCGSCAENFCTYSPSVKRFSTHLICTVPFDSHRTCAQCRHPLQFIRRSKFCSGCKLFCERHHIWLEWNPDPIEIPSYIEEEVMREAHQPMTFEGKLVINKSCNDCGECDRQYIHIK</sequence>
<evidence type="ECO:0000256" key="1">
    <source>
        <dbReference type="SAM" id="MobiDB-lite"/>
    </source>
</evidence>
<name>A0A6V7LSD1_9HYME</name>
<evidence type="ECO:0000313" key="2">
    <source>
        <dbReference type="EMBL" id="CAD1579182.1"/>
    </source>
</evidence>
<gene>
    <name evidence="2" type="ORF">BBRV_LOCUS114387</name>
</gene>
<protein>
    <submittedName>
        <fullName evidence="2">Uncharacterized protein</fullName>
    </submittedName>
</protein>